<dbReference type="AlphaFoldDB" id="A0A5B8FYW0"/>
<reference evidence="2 3" key="1">
    <citation type="submission" date="2019-06" db="EMBL/GenBank/DDBJ databases">
        <title>Genome sequence of Rhodobacteraceae bacterium D4M1.</title>
        <authorList>
            <person name="Cao J."/>
        </authorList>
    </citation>
    <scope>NUCLEOTIDE SEQUENCE [LARGE SCALE GENOMIC DNA]</scope>
    <source>
        <strain evidence="2 3">D4M1</strain>
    </source>
</reference>
<evidence type="ECO:0000313" key="2">
    <source>
        <dbReference type="EMBL" id="QDL91393.1"/>
    </source>
</evidence>
<feature type="compositionally biased region" description="Basic and acidic residues" evidence="1">
    <location>
        <begin position="56"/>
        <end position="70"/>
    </location>
</feature>
<organism evidence="2 3">
    <name type="scientific">Paroceanicella profunda</name>
    <dbReference type="NCBI Taxonomy" id="2579971"/>
    <lineage>
        <taxon>Bacteria</taxon>
        <taxon>Pseudomonadati</taxon>
        <taxon>Pseudomonadota</taxon>
        <taxon>Alphaproteobacteria</taxon>
        <taxon>Rhodobacterales</taxon>
        <taxon>Paracoccaceae</taxon>
        <taxon>Paroceanicella</taxon>
    </lineage>
</organism>
<dbReference type="EMBL" id="CP040818">
    <property type="protein sequence ID" value="QDL91393.1"/>
    <property type="molecule type" value="Genomic_DNA"/>
</dbReference>
<evidence type="ECO:0000313" key="3">
    <source>
        <dbReference type="Proteomes" id="UP000305888"/>
    </source>
</evidence>
<name>A0A5B8FYW0_9RHOB</name>
<feature type="compositionally biased region" description="Gly residues" evidence="1">
    <location>
        <begin position="75"/>
        <end position="91"/>
    </location>
</feature>
<feature type="region of interest" description="Disordered" evidence="1">
    <location>
        <begin position="20"/>
        <end position="91"/>
    </location>
</feature>
<feature type="compositionally biased region" description="Gly residues" evidence="1">
    <location>
        <begin position="39"/>
        <end position="50"/>
    </location>
</feature>
<gene>
    <name evidence="2" type="ORF">FDP22_06105</name>
</gene>
<evidence type="ECO:0000256" key="1">
    <source>
        <dbReference type="SAM" id="MobiDB-lite"/>
    </source>
</evidence>
<sequence>MPCSRGTWHRLRECGRQAVRAAQPAISRPPGRHRDTGLDGPGGRGLGPGRPGCRAGGDRARARFGRHDQCLRGSAGRGGGGRGGGHGPGGG</sequence>
<dbReference type="Proteomes" id="UP000305888">
    <property type="component" value="Chromosome"/>
</dbReference>
<protein>
    <submittedName>
        <fullName evidence="2">Uncharacterized protein</fullName>
    </submittedName>
</protein>
<accession>A0A5B8FYW0</accession>
<proteinExistence type="predicted"/>
<dbReference type="KEGG" id="ppru:FDP22_06105"/>
<keyword evidence="3" id="KW-1185">Reference proteome</keyword>